<feature type="transmembrane region" description="Helical" evidence="1">
    <location>
        <begin position="45"/>
        <end position="62"/>
    </location>
</feature>
<keyword evidence="3" id="KW-1185">Reference proteome</keyword>
<feature type="transmembrane region" description="Helical" evidence="1">
    <location>
        <begin position="74"/>
        <end position="93"/>
    </location>
</feature>
<dbReference type="RefSeq" id="WP_221861921.1">
    <property type="nucleotide sequence ID" value="NZ_JAIKTU010000012.1"/>
</dbReference>
<reference evidence="2 3" key="1">
    <citation type="journal article" date="2021" name="Cell Host Microbe">
        <title>in vivo commensal control of Clostridioides difficile virulence.</title>
        <authorList>
            <person name="Girinathan B.P."/>
            <person name="Dibenedetto N."/>
            <person name="Worley J.N."/>
            <person name="Peltier J."/>
            <person name="Arrieta-Ortiz M.L."/>
            <person name="Rupa Christinal Immanuel S."/>
            <person name="Lavin R."/>
            <person name="Delaney M.L."/>
            <person name="Cummins C."/>
            <person name="Hoffmann M."/>
            <person name="Luo Y."/>
            <person name="Gonzalez-Escalona N."/>
            <person name="Allard M."/>
            <person name="Onderdonk A.B."/>
            <person name="Gerber G.K."/>
            <person name="Sonenshein A.L."/>
            <person name="Baliga N."/>
            <person name="Dupuy B."/>
            <person name="Bry L."/>
        </authorList>
    </citation>
    <scope>NUCLEOTIDE SEQUENCE [LARGE SCALE GENOMIC DNA]</scope>
    <source>
        <strain evidence="2 3">DSM 599</strain>
    </source>
</reference>
<organism evidence="2 3">
    <name type="scientific">Clostridium sardiniense</name>
    <name type="common">Clostridium absonum</name>
    <dbReference type="NCBI Taxonomy" id="29369"/>
    <lineage>
        <taxon>Bacteria</taxon>
        <taxon>Bacillati</taxon>
        <taxon>Bacillota</taxon>
        <taxon>Clostridia</taxon>
        <taxon>Eubacteriales</taxon>
        <taxon>Clostridiaceae</taxon>
        <taxon>Clostridium</taxon>
    </lineage>
</organism>
<comment type="caution">
    <text evidence="2">The sequence shown here is derived from an EMBL/GenBank/DDBJ whole genome shotgun (WGS) entry which is preliminary data.</text>
</comment>
<dbReference type="EMBL" id="JAIKTU010000012">
    <property type="protein sequence ID" value="MBY0756694.1"/>
    <property type="molecule type" value="Genomic_DNA"/>
</dbReference>
<keyword evidence="1" id="KW-0472">Membrane</keyword>
<evidence type="ECO:0000313" key="2">
    <source>
        <dbReference type="EMBL" id="MBY0756694.1"/>
    </source>
</evidence>
<proteinExistence type="predicted"/>
<evidence type="ECO:0008006" key="4">
    <source>
        <dbReference type="Google" id="ProtNLM"/>
    </source>
</evidence>
<keyword evidence="1" id="KW-0812">Transmembrane</keyword>
<sequence length="160" mass="18915">MNLFLIIELVFILVYSFAMLKNYFKRVALKKEGPFVIIKNYNLSSTITLIILLIIACVYLIFVDQDSIPEKILSSIIILILILNTIINTEILLTHSSLYYMYYNVNYKEINSVIFKKKSENRYLLKLKFEKTTFNFSINKLSADDFYEILKSRKIKVIRE</sequence>
<evidence type="ECO:0000313" key="3">
    <source>
        <dbReference type="Proteomes" id="UP001299068"/>
    </source>
</evidence>
<evidence type="ECO:0000256" key="1">
    <source>
        <dbReference type="SAM" id="Phobius"/>
    </source>
</evidence>
<dbReference type="Proteomes" id="UP001299068">
    <property type="component" value="Unassembled WGS sequence"/>
</dbReference>
<gene>
    <name evidence="2" type="ORF">K5V21_14690</name>
</gene>
<feature type="transmembrane region" description="Helical" evidence="1">
    <location>
        <begin position="6"/>
        <end position="24"/>
    </location>
</feature>
<protein>
    <recommendedName>
        <fullName evidence="4">DUF5673 domain-containing protein</fullName>
    </recommendedName>
</protein>
<keyword evidence="1" id="KW-1133">Transmembrane helix</keyword>
<name>A0ABS7L0Z0_CLOSR</name>
<accession>A0ABS7L0Z0</accession>